<feature type="domain" description="PNPLA" evidence="4">
    <location>
        <begin position="12"/>
        <end position="209"/>
    </location>
</feature>
<gene>
    <name evidence="5" type="ORF">RDB_LOCUS52835</name>
</gene>
<dbReference type="InterPro" id="IPR002182">
    <property type="entry name" value="NB-ARC"/>
</dbReference>
<evidence type="ECO:0000259" key="4">
    <source>
        <dbReference type="PROSITE" id="PS51635"/>
    </source>
</evidence>
<dbReference type="Pfam" id="PF01734">
    <property type="entry name" value="Patatin"/>
    <property type="match status" value="1"/>
</dbReference>
<dbReference type="SMART" id="SM00028">
    <property type="entry name" value="TPR"/>
    <property type="match status" value="9"/>
</dbReference>
<dbReference type="SUPFAM" id="SSF52151">
    <property type="entry name" value="FabD/lysophospholipase-like"/>
    <property type="match status" value="1"/>
</dbReference>
<dbReference type="Gene3D" id="3.40.50.300">
    <property type="entry name" value="P-loop containing nucleotide triphosphate hydrolases"/>
    <property type="match status" value="1"/>
</dbReference>
<keyword evidence="2" id="KW-0802">TPR repeat</keyword>
<organism evidence="5 6">
    <name type="scientific">Rhizoctonia solani</name>
    <dbReference type="NCBI Taxonomy" id="456999"/>
    <lineage>
        <taxon>Eukaryota</taxon>
        <taxon>Fungi</taxon>
        <taxon>Dikarya</taxon>
        <taxon>Basidiomycota</taxon>
        <taxon>Agaricomycotina</taxon>
        <taxon>Agaricomycetes</taxon>
        <taxon>Cantharellales</taxon>
        <taxon>Ceratobasidiaceae</taxon>
        <taxon>Rhizoctonia</taxon>
    </lineage>
</organism>
<feature type="repeat" description="TPR" evidence="2">
    <location>
        <begin position="1144"/>
        <end position="1177"/>
    </location>
</feature>
<dbReference type="InterPro" id="IPR016035">
    <property type="entry name" value="Acyl_Trfase/lysoPLipase"/>
</dbReference>
<dbReference type="InterPro" id="IPR002641">
    <property type="entry name" value="PNPLA_dom"/>
</dbReference>
<dbReference type="AlphaFoldDB" id="A0A8H3HU05"/>
<dbReference type="InterPro" id="IPR011990">
    <property type="entry name" value="TPR-like_helical_dom_sf"/>
</dbReference>
<dbReference type="Pfam" id="PF13424">
    <property type="entry name" value="TPR_12"/>
    <property type="match status" value="4"/>
</dbReference>
<name>A0A8H3HU05_9AGAM</name>
<dbReference type="Pfam" id="PF13374">
    <property type="entry name" value="TPR_10"/>
    <property type="match status" value="1"/>
</dbReference>
<evidence type="ECO:0000256" key="2">
    <source>
        <dbReference type="PROSITE-ProRule" id="PRU00339"/>
    </source>
</evidence>
<dbReference type="PROSITE" id="PS51635">
    <property type="entry name" value="PNPLA"/>
    <property type="match status" value="1"/>
</dbReference>
<dbReference type="GO" id="GO:0043531">
    <property type="term" value="F:ADP binding"/>
    <property type="evidence" value="ECO:0007669"/>
    <property type="project" value="InterPro"/>
</dbReference>
<dbReference type="Gene3D" id="1.25.40.10">
    <property type="entry name" value="Tetratricopeptide repeat domain"/>
    <property type="match status" value="3"/>
</dbReference>
<dbReference type="SUPFAM" id="SSF52540">
    <property type="entry name" value="P-loop containing nucleoside triphosphate hydrolases"/>
    <property type="match status" value="1"/>
</dbReference>
<dbReference type="InterPro" id="IPR019734">
    <property type="entry name" value="TPR_rpt"/>
</dbReference>
<dbReference type="EMBL" id="CAJNJQ010001053">
    <property type="protein sequence ID" value="CAE7116685.1"/>
    <property type="molecule type" value="Genomic_DNA"/>
</dbReference>
<evidence type="ECO:0000256" key="3">
    <source>
        <dbReference type="PROSITE-ProRule" id="PRU01161"/>
    </source>
</evidence>
<dbReference type="PROSITE" id="PS50005">
    <property type="entry name" value="TPR"/>
    <property type="match status" value="1"/>
</dbReference>
<protein>
    <recommendedName>
        <fullName evidence="4">PNPLA domain-containing protein</fullName>
    </recommendedName>
</protein>
<feature type="short sequence motif" description="GXGXXG" evidence="3">
    <location>
        <begin position="16"/>
        <end position="21"/>
    </location>
</feature>
<dbReference type="InterPro" id="IPR053137">
    <property type="entry name" value="NLR-like"/>
</dbReference>
<evidence type="ECO:0000313" key="5">
    <source>
        <dbReference type="EMBL" id="CAE7116685.1"/>
    </source>
</evidence>
<dbReference type="GO" id="GO:0046486">
    <property type="term" value="P:glycerolipid metabolic process"/>
    <property type="evidence" value="ECO:0007669"/>
    <property type="project" value="UniProtKB-ARBA"/>
</dbReference>
<proteinExistence type="predicted"/>
<dbReference type="SUPFAM" id="SSF48452">
    <property type="entry name" value="TPR-like"/>
    <property type="match status" value="4"/>
</dbReference>
<dbReference type="Pfam" id="PF00931">
    <property type="entry name" value="NB-ARC"/>
    <property type="match status" value="1"/>
</dbReference>
<dbReference type="InterPro" id="IPR027417">
    <property type="entry name" value="P-loop_NTPase"/>
</dbReference>
<keyword evidence="1" id="KW-0443">Lipid metabolism</keyword>
<dbReference type="PANTHER" id="PTHR46082">
    <property type="entry name" value="ATP/GTP-BINDING PROTEIN-RELATED"/>
    <property type="match status" value="1"/>
</dbReference>
<accession>A0A8H3HU05</accession>
<sequence length="1203" mass="134721">MPDDTSKGLNILCLDGGGVRGLSSLVILREMMRRIQNTKAINIHPHEHFDIIAGTGTGGISACMLGRLQMPVDEAIAAYVKLAEDVFRKKKWNGPTMYKGTKLREALKAMVRETTGNETEMMIMGRASEGCKAVVFAMARHHLNARLPVMFRSYSVPTNPGPDCSIIEALYATMAHPDLFKSIDIVDSGIPQSFVGGEIGCSNPLTHVLSEAKRLYPDRHVACIISIGAGHARTIQVPEPSRWFPTRTQDMVVVKDMATDSEVVAEDVALRFQGRSGVYFRFNVDQGMHNMKSGSWEKLGEATQHTKAYLQKNDTDQKLNEAVGASMERREAVSTIQAAGQIGAAKRLAGFKRCPASTPFYTGRGVENAKVIACITGGKHERRVCVVYGLGGVGTTQLVLNVIERTWDEWDHIIYADASSNEALEKSLQDFAEAKGLGKSYKDMISWLESCGERWLVVFDNADTRAPSTNIRQYIPARGRGGSVLITTRLPELTTLAVGPGSVCHLSSMSPADGAALLVKITSSRNQCLSDEDTEAAGELVKEFGYLALAIVHAGAFIAHSSMPIAKYRSLFLSQRRRMLEEHKHLPEVAKLDERGDTVYTTWRMCYDQLKPESREMLWLIAYLHYDGISEEVFKRASQNMHSKTYPLPPTNAETHSRVYAQQYLSGFIDSDRRWDAVQFARVMDDLTSYSLIQFDRTNLTYRVHVLVHDWAKTVVPHSPKLAIERTATVLSLSIGREEDAESLAFKRQLGLHVTSVLKHNPDLGANHTDYLAEVYSCTGQWDQKAKIEQKLIAVFRRELGNNDIQTWSAVERLASSYQALGKWDKALDLQTRVSNAYKELLGEEHPSTLSSMGELASSYSGLGRYIDAQQLHVQVLDLRKRVLGNNHLDTLSSMNNLALTYSRLGRYIDAQQLQVQVLDLRKRLLGEEHPDTLTSMNNLALTYSRLGRYIDAQQLHAKVLDLRKHVLGGEHPSTLASMNNLALMYSHLGRYIDTQRLHVQVLDLRKRVLGERHPDTLCSMNNLALTYSNMGRYNDAKQLHVQVLGLRKRVLGKEHPDTLASMHNLASTYSGLGQYNNARQLQIQVLDLRNRVLGEKHPDTLTSMNNLAMTYSDLGRYDYAQQLHAQVLDLRKRVLGKKHPSTLSSMSNLASTYSSLNRWEEAKELYRKAISIAERTHGSQHPSTKLYRRGLRSVLAAEMRNQ</sequence>
<comment type="caution">
    <text evidence="3">Lacks conserved residue(s) required for the propagation of feature annotation.</text>
</comment>
<dbReference type="Proteomes" id="UP000663827">
    <property type="component" value="Unassembled WGS sequence"/>
</dbReference>
<reference evidence="5" key="1">
    <citation type="submission" date="2021-01" db="EMBL/GenBank/DDBJ databases">
        <authorList>
            <person name="Kaushik A."/>
        </authorList>
    </citation>
    <scope>NUCLEOTIDE SEQUENCE</scope>
    <source>
        <strain evidence="5">AG5</strain>
    </source>
</reference>
<evidence type="ECO:0000256" key="1">
    <source>
        <dbReference type="ARBA" id="ARBA00023098"/>
    </source>
</evidence>
<dbReference type="Gene3D" id="3.40.1090.10">
    <property type="entry name" value="Cytosolic phospholipase A2 catalytic domain"/>
    <property type="match status" value="1"/>
</dbReference>
<dbReference type="PANTHER" id="PTHR46082:SF11">
    <property type="entry name" value="AAA+ ATPASE DOMAIN-CONTAINING PROTEIN-RELATED"/>
    <property type="match status" value="1"/>
</dbReference>
<comment type="caution">
    <text evidence="5">The sequence shown here is derived from an EMBL/GenBank/DDBJ whole genome shotgun (WGS) entry which is preliminary data.</text>
</comment>
<dbReference type="PRINTS" id="PR00381">
    <property type="entry name" value="KINESINLIGHT"/>
</dbReference>
<evidence type="ECO:0000313" key="6">
    <source>
        <dbReference type="Proteomes" id="UP000663827"/>
    </source>
</evidence>